<evidence type="ECO:0000259" key="1">
    <source>
        <dbReference type="Pfam" id="PF18962"/>
    </source>
</evidence>
<name>A0A644YWW9_9ZZZZ</name>
<dbReference type="PANTHER" id="PTHR42754:SF1">
    <property type="entry name" value="LIPOPROTEIN"/>
    <property type="match status" value="1"/>
</dbReference>
<proteinExistence type="predicted"/>
<evidence type="ECO:0000313" key="2">
    <source>
        <dbReference type="EMBL" id="MPM30504.1"/>
    </source>
</evidence>
<sequence>MRVFCSIIFIALSAVAIGQTAFVRTYGMANAFNEGKGIVAFSDSTYILLGNRLTTGGESSAWLFRVDSAGAIMWEKYFDSYSLSTCENLSRHDDTSVVVAGTALIGNDYQMLVARVGKSGTVIWEKIYGTDVWDQGLCAASDKNGNVYLTGYGQAIDTLNQDILLYKLDGNTGDSLTSKRFDDGFNDKGVYIDTITGGDLVMASHSMNNQNETDHSNIWRLTSDLDTVWTSRPGYQDPSASVRITECLFEDTYSRIVFSGEILPDTGVFYRFWYGCLEMNGSLNFEHVFAPYYLKNIRRGLCDTAGLYYFTGGIFDYYFGYGNSDIGLWRDSMGWFNNYYYGALQDEEGMDLDLTPDGGLAFIGTTKNYGPGVNNIFFVKIGPDLGYNDSNPVHYTPAQSYENADTRIYPNPSNGSFRIDLPETSRCRIDVFDLQGLHVASDNYFPGEPFILDGFNDGIYLIKITSGTQSYNFRLLLQQD</sequence>
<accession>A0A644YWW9</accession>
<dbReference type="NCBIfam" id="TIGR04183">
    <property type="entry name" value="Por_Secre_tail"/>
    <property type="match status" value="1"/>
</dbReference>
<dbReference type="EMBL" id="VSSQ01005804">
    <property type="protein sequence ID" value="MPM30504.1"/>
    <property type="molecule type" value="Genomic_DNA"/>
</dbReference>
<comment type="caution">
    <text evidence="2">The sequence shown here is derived from an EMBL/GenBank/DDBJ whole genome shotgun (WGS) entry which is preliminary data.</text>
</comment>
<reference evidence="2" key="1">
    <citation type="submission" date="2019-08" db="EMBL/GenBank/DDBJ databases">
        <authorList>
            <person name="Kucharzyk K."/>
            <person name="Murdoch R.W."/>
            <person name="Higgins S."/>
            <person name="Loffler F."/>
        </authorList>
    </citation>
    <scope>NUCLEOTIDE SEQUENCE</scope>
</reference>
<protein>
    <recommendedName>
        <fullName evidence="1">Secretion system C-terminal sorting domain-containing protein</fullName>
    </recommendedName>
</protein>
<dbReference type="Pfam" id="PF18962">
    <property type="entry name" value="Por_Secre_tail"/>
    <property type="match status" value="1"/>
</dbReference>
<dbReference type="AlphaFoldDB" id="A0A644YWW9"/>
<organism evidence="2">
    <name type="scientific">bioreactor metagenome</name>
    <dbReference type="NCBI Taxonomy" id="1076179"/>
    <lineage>
        <taxon>unclassified sequences</taxon>
        <taxon>metagenomes</taxon>
        <taxon>ecological metagenomes</taxon>
    </lineage>
</organism>
<gene>
    <name evidence="2" type="ORF">SDC9_77054</name>
</gene>
<feature type="domain" description="Secretion system C-terminal sorting" evidence="1">
    <location>
        <begin position="408"/>
        <end position="471"/>
    </location>
</feature>
<dbReference type="PANTHER" id="PTHR42754">
    <property type="entry name" value="ENDOGLUCANASE"/>
    <property type="match status" value="1"/>
</dbReference>
<dbReference type="InterPro" id="IPR026444">
    <property type="entry name" value="Secre_tail"/>
</dbReference>